<feature type="compositionally biased region" description="Basic and acidic residues" evidence="8">
    <location>
        <begin position="972"/>
        <end position="992"/>
    </location>
</feature>
<proteinExistence type="predicted"/>
<dbReference type="InterPro" id="IPR052412">
    <property type="entry name" value="CC-Dev_Transcription_Reg"/>
</dbReference>
<feature type="region of interest" description="Disordered" evidence="8">
    <location>
        <begin position="1114"/>
        <end position="1144"/>
    </location>
</feature>
<feature type="compositionally biased region" description="Polar residues" evidence="8">
    <location>
        <begin position="511"/>
        <end position="533"/>
    </location>
</feature>
<feature type="compositionally biased region" description="Low complexity" evidence="8">
    <location>
        <begin position="72"/>
        <end position="82"/>
    </location>
</feature>
<feature type="region of interest" description="Disordered" evidence="8">
    <location>
        <begin position="2186"/>
        <end position="2210"/>
    </location>
</feature>
<keyword evidence="2" id="KW-0597">Phosphoprotein</keyword>
<keyword evidence="4 7" id="KW-0238">DNA-binding</keyword>
<evidence type="ECO:0000256" key="3">
    <source>
        <dbReference type="ARBA" id="ARBA00023015"/>
    </source>
</evidence>
<feature type="region of interest" description="Disordered" evidence="8">
    <location>
        <begin position="458"/>
        <end position="494"/>
    </location>
</feature>
<dbReference type="PANTHER" id="PTHR13059:SF13">
    <property type="entry name" value="PROTEIN CAPICUA HOMOLOG"/>
    <property type="match status" value="1"/>
</dbReference>
<feature type="region of interest" description="Disordered" evidence="8">
    <location>
        <begin position="620"/>
        <end position="649"/>
    </location>
</feature>
<keyword evidence="6 7" id="KW-0539">Nucleus</keyword>
<dbReference type="InterPro" id="IPR058607">
    <property type="entry name" value="HMG-box_Cic-like"/>
</dbReference>
<feature type="compositionally biased region" description="Basic and acidic residues" evidence="8">
    <location>
        <begin position="482"/>
        <end position="494"/>
    </location>
</feature>
<feature type="region of interest" description="Disordered" evidence="8">
    <location>
        <begin position="943"/>
        <end position="993"/>
    </location>
</feature>
<keyword evidence="5" id="KW-0804">Transcription</keyword>
<feature type="compositionally biased region" description="Polar residues" evidence="8">
    <location>
        <begin position="804"/>
        <end position="828"/>
    </location>
</feature>
<feature type="region of interest" description="Disordered" evidence="8">
    <location>
        <begin position="1200"/>
        <end position="1219"/>
    </location>
</feature>
<feature type="region of interest" description="Disordered" evidence="8">
    <location>
        <begin position="1291"/>
        <end position="1356"/>
    </location>
</feature>
<feature type="compositionally biased region" description="Basic and acidic residues" evidence="8">
    <location>
        <begin position="2350"/>
        <end position="2361"/>
    </location>
</feature>
<dbReference type="Proteomes" id="UP000694845">
    <property type="component" value="Unplaced"/>
</dbReference>
<feature type="compositionally biased region" description="Polar residues" evidence="8">
    <location>
        <begin position="925"/>
        <end position="937"/>
    </location>
</feature>
<dbReference type="GeneID" id="110982059"/>
<evidence type="ECO:0000256" key="4">
    <source>
        <dbReference type="ARBA" id="ARBA00023125"/>
    </source>
</evidence>
<dbReference type="InterPro" id="IPR036910">
    <property type="entry name" value="HMG_box_dom_sf"/>
</dbReference>
<dbReference type="GO" id="GO:0000981">
    <property type="term" value="F:DNA-binding transcription factor activity, RNA polymerase II-specific"/>
    <property type="evidence" value="ECO:0007669"/>
    <property type="project" value="TreeGrafter"/>
</dbReference>
<dbReference type="FunFam" id="1.10.30.10:FF:000010">
    <property type="entry name" value="Capicua transcriptional repressor b"/>
    <property type="match status" value="1"/>
</dbReference>
<dbReference type="SMART" id="SM00398">
    <property type="entry name" value="HMG"/>
    <property type="match status" value="1"/>
</dbReference>
<evidence type="ECO:0000256" key="6">
    <source>
        <dbReference type="ARBA" id="ARBA00023242"/>
    </source>
</evidence>
<evidence type="ECO:0000313" key="11">
    <source>
        <dbReference type="RefSeq" id="XP_022095893.1"/>
    </source>
</evidence>
<feature type="compositionally biased region" description="Polar residues" evidence="8">
    <location>
        <begin position="2523"/>
        <end position="2532"/>
    </location>
</feature>
<feature type="compositionally biased region" description="Gly residues" evidence="8">
    <location>
        <begin position="838"/>
        <end position="854"/>
    </location>
</feature>
<feature type="region of interest" description="Disordered" evidence="8">
    <location>
        <begin position="2396"/>
        <end position="2442"/>
    </location>
</feature>
<feature type="compositionally biased region" description="Polar residues" evidence="8">
    <location>
        <begin position="2245"/>
        <end position="2265"/>
    </location>
</feature>
<feature type="compositionally biased region" description="Basic residues" evidence="8">
    <location>
        <begin position="1"/>
        <end position="13"/>
    </location>
</feature>
<feature type="region of interest" description="Disordered" evidence="8">
    <location>
        <begin position="2494"/>
        <end position="2539"/>
    </location>
</feature>
<keyword evidence="10" id="KW-1185">Reference proteome</keyword>
<gene>
    <name evidence="11" type="primary">LOC110982059</name>
</gene>
<reference evidence="11" key="1">
    <citation type="submission" date="2025-08" db="UniProtKB">
        <authorList>
            <consortium name="RefSeq"/>
        </authorList>
    </citation>
    <scope>IDENTIFICATION</scope>
</reference>
<feature type="region of interest" description="Disordered" evidence="8">
    <location>
        <begin position="1"/>
        <end position="153"/>
    </location>
</feature>
<evidence type="ECO:0000256" key="5">
    <source>
        <dbReference type="ARBA" id="ARBA00023163"/>
    </source>
</evidence>
<dbReference type="Pfam" id="PF16090">
    <property type="entry name" value="DUF4819"/>
    <property type="match status" value="1"/>
</dbReference>
<dbReference type="Gene3D" id="1.10.30.10">
    <property type="entry name" value="High mobility group box domain"/>
    <property type="match status" value="1"/>
</dbReference>
<feature type="domain" description="HMG box" evidence="9">
    <location>
        <begin position="991"/>
        <end position="1059"/>
    </location>
</feature>
<dbReference type="InterPro" id="IPR032147">
    <property type="entry name" value="Cic_dom"/>
</dbReference>
<evidence type="ECO:0000256" key="2">
    <source>
        <dbReference type="ARBA" id="ARBA00022553"/>
    </source>
</evidence>
<feature type="region of interest" description="Disordered" evidence="8">
    <location>
        <begin position="511"/>
        <end position="542"/>
    </location>
</feature>
<dbReference type="GO" id="GO:0005634">
    <property type="term" value="C:nucleus"/>
    <property type="evidence" value="ECO:0007669"/>
    <property type="project" value="UniProtKB-UniRule"/>
</dbReference>
<feature type="compositionally biased region" description="Polar residues" evidence="8">
    <location>
        <begin position="2743"/>
        <end position="2758"/>
    </location>
</feature>
<feature type="region of interest" description="Disordered" evidence="8">
    <location>
        <begin position="2556"/>
        <end position="2577"/>
    </location>
</feature>
<dbReference type="Pfam" id="PF00505">
    <property type="entry name" value="HMG_box"/>
    <property type="match status" value="1"/>
</dbReference>
<dbReference type="PANTHER" id="PTHR13059">
    <property type="entry name" value="HMG-BOX TRANSCRIPTION FACTOR BBX"/>
    <property type="match status" value="1"/>
</dbReference>
<keyword evidence="1" id="KW-0678">Repressor</keyword>
<feature type="region of interest" description="Disordered" evidence="8">
    <location>
        <begin position="2642"/>
        <end position="2674"/>
    </location>
</feature>
<feature type="compositionally biased region" description="Polar residues" evidence="8">
    <location>
        <begin position="350"/>
        <end position="370"/>
    </location>
</feature>
<organism evidence="10 11">
    <name type="scientific">Acanthaster planci</name>
    <name type="common">Crown-of-thorns starfish</name>
    <dbReference type="NCBI Taxonomy" id="133434"/>
    <lineage>
        <taxon>Eukaryota</taxon>
        <taxon>Metazoa</taxon>
        <taxon>Echinodermata</taxon>
        <taxon>Eleutherozoa</taxon>
        <taxon>Asterozoa</taxon>
        <taxon>Asteroidea</taxon>
        <taxon>Valvatacea</taxon>
        <taxon>Valvatida</taxon>
        <taxon>Acanthasteridae</taxon>
        <taxon>Acanthaster</taxon>
    </lineage>
</organism>
<dbReference type="RefSeq" id="XP_022095893.1">
    <property type="nucleotide sequence ID" value="XM_022240201.1"/>
</dbReference>
<feature type="region of interest" description="Disordered" evidence="8">
    <location>
        <begin position="918"/>
        <end position="937"/>
    </location>
</feature>
<feature type="compositionally biased region" description="Polar residues" evidence="8">
    <location>
        <begin position="1388"/>
        <end position="1397"/>
    </location>
</feature>
<dbReference type="KEGG" id="aplc:110982059"/>
<feature type="compositionally biased region" description="Low complexity" evidence="8">
    <location>
        <begin position="380"/>
        <end position="393"/>
    </location>
</feature>
<feature type="compositionally biased region" description="Polar residues" evidence="8">
    <location>
        <begin position="298"/>
        <end position="314"/>
    </location>
</feature>
<evidence type="ECO:0000256" key="8">
    <source>
        <dbReference type="SAM" id="MobiDB-lite"/>
    </source>
</evidence>
<feature type="DNA-binding region" description="HMG box" evidence="7">
    <location>
        <begin position="991"/>
        <end position="1059"/>
    </location>
</feature>
<dbReference type="Pfam" id="PF25981">
    <property type="entry name" value="HTH_Cic_C"/>
    <property type="match status" value="1"/>
</dbReference>
<sequence>MNRKADRPKRGKKPPVDPEPELESSPVRAKRIRGLSEVRLQPTEDFNQDSAIGSRRGRTNGKSSPKRNLQDKSGPSTPSTSGSPPPKKGAKKNQQNKGEGKSDVSSDDESTLSNVSVPEDIETPSTDVATHRNTAENITGVKRKASFPDTATPSKKVAVDLKEFRGHRVLAKRENGFYPGIIKQQRKNKEIGVMFDNEKSVKYYPISESNENVEIVGDKVPSCTKVGVGSKILVQRTPGQGAYIEAIVKGIKVAVQQYEVHAINATGPEEKIVTPLWKLRLLCWPWGPDPPCPMPPSRQLSYSPHPQSQQPVSNTEHHDNPVETAKHAMDSEDDLQQESVHFDSKPQPLVSATNTPSSLYSSESDCQKASNLADRKRHISGASTASMASIASSRTYSLSPVSPSPKYKKGDVVCNPNGVRKKYNGKQWRRLCSKEGCNKESQRRGYCSRHLSSYMKSKGVLGDGQTSDIDWDSDSRSSSLRTDSRPQIDPSKFDMDEAEAANIILGLSQGNSRSCTPCQSSVPHSPRSQSKTPSPAHFNSHRPQTFIPISKLSGSLQGTPTPWSASTPLSGRSSIDITSPGLPKYSASATPTFQNTHSFATPVSPNKLKMRMEHARNQSHEISVARSDSNDSGVECMHSTRSPTPAHHGMNVTPSPSHNTASHHVISPPNIMSPPASRQQTAQGYHHQSSTNYFEFPSPPENKLRAALLAPKGQGAWQSAQETQTSPITDVKAATLPRVAHDKAHSPRTNLTMEFERLQSKVPVVAQERSETHQPLLPPPQQVMIPVTLFEASGKRQVVIQAAGQGSNGPQNQSPSEQQATHQASSSVLAVRPAGNQDGNGSGKEGGAGNNPGGNAGQNAVWPCIVPPGHVPVFYWHSLVPIFNISQPPASVPNSTAALPTNQPTPADQAQGSIVIAAKPGPSGIHTQQSTNNKPQPIQLNKEIVSSPPFSPSAMSPPSNKRRSQSLSSLPKDAHDKEPRSPRKIRDKDHVRRPMNAFMIFSKRHRALVHQRHPNQDNRTVSKILGEWWYALGPKEKQKYHDLAFQVKEAHFKAHPDWKWCNKERKKSASVVPPELCDKAEARQRHASEGETSCTDTDFASSSVTGMPVFASHSVEGHQGLPSEKMSDGHKPTKPSQIPVLCMPPKKRSLSASNVHAISHDQKEAHVATCQQPQRSKLPDNNSSSSKHLLADKSLTLLAQSSTRRRQESEETLSDEEQMVIDEEGDDDVIADDEVSSVQEVKHIDLECKEHVADSDSETESEDETMIENKAFPQQRFSPVMKHLSASDITYRPKPIKAKPDSNSPIRTELGVDQPDAGPTHDGSHSLARPASGGNSFQPTGAVFKAHSPRSRTDPLSDCKAKAFYEYHPSNKENQDTRGHFSKIEFKSGSTNSSQGPTHRDEQSSLRAIGPQSSEALKSMSGSGSAISQQGQHSAITPANPTDPDPRNSSESTSRNSVHAADVYVDNQSPASSVIVSLPQSHSAIVGKARPASECATQSNQGSVIVSPQYMYIQEISTASSSDNLKSESAKPQDTALAQTLPPSVMNMPVCKPISLLSTGGGQMNATKLLQTISQVKKGNTVQVAACQPQSQSTAAVLANLNVKPLSSLICQSLPTSQPLATNQAVTTPVSITPATLTASGGVAHLQYILPSIPTQVPGGTAKAVPSGFQLTSPIQLAPPISSQLTIKATPTNHLAVVASAKPNTAPQSPSPVVGAGNVLTAQMLTANNAQMIPLVATQAPLTPQLVAISQTSASSSSQLNQTQHMMLQSLPVNALPNSPLASHVNQSQCVSVRSFNINPSTVVSQPVTIMTQPYSPVVTVAAGIPVAPVSGNQSTLVQKGQTHTKFLLPSSQRVTILQQPSNNTSPVTPASPGPFVVSTNQLATFKGTNRVITQQVIGQPQHVTTSNLTHSNCQASSQSPVTNMTSGHLPLMTVPAVNQAISLAYTPVMPPQPATASSPLQPAVMQSSPVANPSSVAPLPVGAMVSVAMQPPVTGNSVIVSLTPVPSVGNGTMSQVAQTRTVYSTGTAANLPMVSVTCPTQARPRMEVSQMAPSPMSTLPATSTKRVKATIATIPVATSSIVATAVRMGTKLPIGKHGKDTRGLTTTSQSYLMMPKLAPIQSCATTQATATVTSTLPKTQTGMDDSKSRLKHTNINESVHIPAHAQEPIGFPSTTVVAQRHEALTDRQEKTVSRAQSPAPATTSTATSQFLNNVSNTTTLGENNTVSTVASKTQSIADCGAVDSTSQEQMSTNEACSPSVTDSDLPSMAQEHISVEVIDQSTGDIDTKPQRACKGKKYKKILEECGVKAHKKKISKIGTTSACSPRHHDETLTSTRNTSEEDGVTVSCDEPHRDKDTSDCIQNEDTHMHIDRTTNLETDHAVDTSTTKTVLSIKPALPVPGTPNQGLVSDTTRDQGTGKQLGIVGNESTLPTSPAKDSKPILKRNIDDGMERVLEEVNFEAQFKELPEYHPEDHAQDISTIPLTPHAIVSSYRRKRNNSQGKGDDSGTDNDPISPRLKSPTRRPSSGSEPNTPGKRAMVEDTVFKFGDKMVVLGEEQSTPNRTPGPDECEEFDFEPEKNSSTLRKILDSRRILVMQLFKSEGYFPSAAATSAFQTQHQDIFPSKSILQLKIREVRQKIMQHSREDEMEEGNMSPGGPQSAKLPGTSANRLQSSYKATSKTIASSAKSKLTLTSMVSTDTSMTAKLTLTPPPPASPHDKAQWLNSPKGTYTKFHYTPPAKSPLSRTIPSASSPGLQTVSSLPNTGSPQRACFIYPSTPVSPLSQSGAQMMTGSRALCSSHVLGQVGNMETSQVVSSVDGTVSSAVSAAAVSSCSLQHL</sequence>
<evidence type="ECO:0000256" key="1">
    <source>
        <dbReference type="ARBA" id="ARBA00022491"/>
    </source>
</evidence>
<evidence type="ECO:0000259" key="9">
    <source>
        <dbReference type="PROSITE" id="PS50118"/>
    </source>
</evidence>
<feature type="compositionally biased region" description="Polar residues" evidence="8">
    <location>
        <begin position="1447"/>
        <end position="1457"/>
    </location>
</feature>
<dbReference type="SUPFAM" id="SSF47095">
    <property type="entry name" value="HMG-box"/>
    <property type="match status" value="1"/>
</dbReference>
<feature type="compositionally biased region" description="Polar residues" evidence="8">
    <location>
        <begin position="676"/>
        <end position="693"/>
    </location>
</feature>
<feature type="compositionally biased region" description="Low complexity" evidence="8">
    <location>
        <begin position="946"/>
        <end position="959"/>
    </location>
</feature>
<feature type="region of interest" description="Disordered" evidence="8">
    <location>
        <begin position="674"/>
        <end position="699"/>
    </location>
</feature>
<feature type="region of interest" description="Disordered" evidence="8">
    <location>
        <begin position="1385"/>
        <end position="1457"/>
    </location>
</feature>
<evidence type="ECO:0000256" key="7">
    <source>
        <dbReference type="PROSITE-ProRule" id="PRU00267"/>
    </source>
</evidence>
<feature type="region of interest" description="Disordered" evidence="8">
    <location>
        <begin position="804"/>
        <end position="854"/>
    </location>
</feature>
<dbReference type="CDD" id="cd21990">
    <property type="entry name" value="HMG-box_CIC-like"/>
    <property type="match status" value="1"/>
</dbReference>
<feature type="region of interest" description="Disordered" evidence="8">
    <location>
        <begin position="1161"/>
        <end position="1193"/>
    </location>
</feature>
<feature type="compositionally biased region" description="Low complexity" evidence="8">
    <location>
        <begin position="2194"/>
        <end position="2210"/>
    </location>
</feature>
<feature type="region of interest" description="Disordered" evidence="8">
    <location>
        <begin position="2319"/>
        <end position="2361"/>
    </location>
</feature>
<dbReference type="InterPro" id="IPR009071">
    <property type="entry name" value="HMG_box_dom"/>
</dbReference>
<accession>A0A8B7YRI6</accession>
<feature type="compositionally biased region" description="Acidic residues" evidence="8">
    <location>
        <begin position="1210"/>
        <end position="1219"/>
    </location>
</feature>
<feature type="compositionally biased region" description="Basic and acidic residues" evidence="8">
    <location>
        <begin position="315"/>
        <end position="330"/>
    </location>
</feature>
<dbReference type="InterPro" id="IPR058606">
    <property type="entry name" value="HTH_Cic_C"/>
</dbReference>
<feature type="region of interest" description="Disordered" evidence="8">
    <location>
        <begin position="295"/>
        <end position="407"/>
    </location>
</feature>
<feature type="compositionally biased region" description="Polar residues" evidence="8">
    <location>
        <begin position="2403"/>
        <end position="2419"/>
    </location>
</feature>
<keyword evidence="3" id="KW-0805">Transcription regulation</keyword>
<feature type="region of interest" description="Disordered" evidence="8">
    <location>
        <begin position="2245"/>
        <end position="2266"/>
    </location>
</feature>
<name>A0A8B7YRI6_ACAPL</name>
<dbReference type="OrthoDB" id="10051111at2759"/>
<dbReference type="PROSITE" id="PS50118">
    <property type="entry name" value="HMG_BOX_2"/>
    <property type="match status" value="1"/>
</dbReference>
<feature type="compositionally biased region" description="Polar residues" evidence="8">
    <location>
        <begin position="1169"/>
        <end position="1187"/>
    </location>
</feature>
<feature type="region of interest" description="Disordered" evidence="8">
    <location>
        <begin position="2737"/>
        <end position="2758"/>
    </location>
</feature>
<dbReference type="GO" id="GO:0000977">
    <property type="term" value="F:RNA polymerase II transcription regulatory region sequence-specific DNA binding"/>
    <property type="evidence" value="ECO:0007669"/>
    <property type="project" value="TreeGrafter"/>
</dbReference>
<feature type="compositionally biased region" description="Low complexity" evidence="8">
    <location>
        <begin position="1419"/>
        <end position="1434"/>
    </location>
</feature>
<evidence type="ECO:0000313" key="10">
    <source>
        <dbReference type="Proteomes" id="UP000694845"/>
    </source>
</evidence>
<protein>
    <submittedName>
        <fullName evidence="11">Protein capicua homolog isoform X1</fullName>
    </submittedName>
</protein>